<organism evidence="1 2">
    <name type="scientific">Parapedobacter composti</name>
    <dbReference type="NCBI Taxonomy" id="623281"/>
    <lineage>
        <taxon>Bacteria</taxon>
        <taxon>Pseudomonadati</taxon>
        <taxon>Bacteroidota</taxon>
        <taxon>Sphingobacteriia</taxon>
        <taxon>Sphingobacteriales</taxon>
        <taxon>Sphingobacteriaceae</taxon>
        <taxon>Parapedobacter</taxon>
    </lineage>
</organism>
<accession>A0A1I1H673</accession>
<dbReference type="STRING" id="623281.SAMN05421747_10616"/>
<dbReference type="RefSeq" id="WP_090973091.1">
    <property type="nucleotide sequence ID" value="NZ_FOLL01000006.1"/>
</dbReference>
<dbReference type="AlphaFoldDB" id="A0A1I1H673"/>
<evidence type="ECO:0000313" key="2">
    <source>
        <dbReference type="Proteomes" id="UP000199577"/>
    </source>
</evidence>
<gene>
    <name evidence="1" type="ORF">SAMN05421747_10616</name>
</gene>
<protein>
    <submittedName>
        <fullName evidence="1">PKD-like family protein</fullName>
    </submittedName>
</protein>
<dbReference type="Proteomes" id="UP000199577">
    <property type="component" value="Unassembled WGS sequence"/>
</dbReference>
<evidence type="ECO:0000313" key="1">
    <source>
        <dbReference type="EMBL" id="SFC19256.1"/>
    </source>
</evidence>
<dbReference type="Gene3D" id="2.130.10.10">
    <property type="entry name" value="YVTN repeat-like/Quinoprotein amine dehydrogenase"/>
    <property type="match status" value="1"/>
</dbReference>
<dbReference type="InterPro" id="IPR032183">
    <property type="entry name" value="PKD-like"/>
</dbReference>
<keyword evidence="2" id="KW-1185">Reference proteome</keyword>
<sequence length="474" mass="52805">MKHPHFSLALVLAFLVAGCYKDKGNYDINMPIEPQVSNLEERYEAVVGDSLIIEPVVQAAPGDDIELEWRIFAPEAPAGTYELTGPSLRIIFGLQANLYAARLTVHNKSNGMRYFHNFEVQGITEFVRGTTVLSVEDGITRLSFIKPDSTVQARLYEAIHNKQLPANPVQLFYMHDQATGNMPLGYWIICRNGGVRLNVSTMQEDPLYPNTLAANFFFAPETITVSSLRHFNRGVLMGVINGKLYGGTTSTWNQSTTYGMFGSYADGDYTLAPSFVMTTLDAGTSFIGFDQHRKQFLRFNLYGDPTYFGTQYNVANPEIFNPHNVGMDLIELVQINNSETYAYVAGHDGLVHELAFTVNFNGPFTFTPLHKRTFIRQELFGEGTKLLAARNGVIYIAAGSKVYRYNPLNEEVRELNTSFQAPVTMLKLADNENTLVVGSGNSLYYLAISTGRFGDLTGQINGIPGYPVDIAFRF</sequence>
<reference evidence="1 2" key="1">
    <citation type="submission" date="2016-10" db="EMBL/GenBank/DDBJ databases">
        <authorList>
            <person name="de Groot N.N."/>
        </authorList>
    </citation>
    <scope>NUCLEOTIDE SEQUENCE [LARGE SCALE GENOMIC DNA]</scope>
    <source>
        <strain evidence="1 2">DSM 22900</strain>
    </source>
</reference>
<name>A0A1I1H673_9SPHI</name>
<dbReference type="OrthoDB" id="1095195at2"/>
<dbReference type="Pfam" id="PF16407">
    <property type="entry name" value="PKD_2"/>
    <property type="match status" value="1"/>
</dbReference>
<dbReference type="PROSITE" id="PS51257">
    <property type="entry name" value="PROKAR_LIPOPROTEIN"/>
    <property type="match status" value="1"/>
</dbReference>
<proteinExistence type="predicted"/>
<dbReference type="EMBL" id="FOLL01000006">
    <property type="protein sequence ID" value="SFC19256.1"/>
    <property type="molecule type" value="Genomic_DNA"/>
</dbReference>
<dbReference type="InterPro" id="IPR015943">
    <property type="entry name" value="WD40/YVTN_repeat-like_dom_sf"/>
</dbReference>